<comment type="similarity">
    <text evidence="3">Belongs to the histone H3 family.</text>
</comment>
<feature type="compositionally biased region" description="Polar residues" evidence="8">
    <location>
        <begin position="188"/>
        <end position="197"/>
    </location>
</feature>
<feature type="region of interest" description="Disordered" evidence="8">
    <location>
        <begin position="1"/>
        <end position="235"/>
    </location>
</feature>
<dbReference type="InterPro" id="IPR000164">
    <property type="entry name" value="Histone_H3/CENP-A"/>
</dbReference>
<feature type="domain" description="Core Histone H2A/H2B/H3" evidence="9">
    <location>
        <begin position="233"/>
        <end position="321"/>
    </location>
</feature>
<evidence type="ECO:0000256" key="7">
    <source>
        <dbReference type="ARBA" id="ARBA00023269"/>
    </source>
</evidence>
<evidence type="ECO:0000256" key="2">
    <source>
        <dbReference type="ARBA" id="ARBA00004286"/>
    </source>
</evidence>
<evidence type="ECO:0000256" key="8">
    <source>
        <dbReference type="SAM" id="MobiDB-lite"/>
    </source>
</evidence>
<dbReference type="InterPro" id="IPR007125">
    <property type="entry name" value="H2A/H2B/H3"/>
</dbReference>
<dbReference type="SUPFAM" id="SSF47113">
    <property type="entry name" value="Histone-fold"/>
    <property type="match status" value="1"/>
</dbReference>
<dbReference type="InterPro" id="IPR009072">
    <property type="entry name" value="Histone-fold"/>
</dbReference>
<dbReference type="GO" id="GO:0030527">
    <property type="term" value="F:structural constituent of chromatin"/>
    <property type="evidence" value="ECO:0007669"/>
    <property type="project" value="InterPro"/>
</dbReference>
<dbReference type="GO" id="GO:0000786">
    <property type="term" value="C:nucleosome"/>
    <property type="evidence" value="ECO:0007669"/>
    <property type="project" value="UniProtKB-KW"/>
</dbReference>
<keyword evidence="7" id="KW-0544">Nucleosome core</keyword>
<feature type="compositionally biased region" description="Acidic residues" evidence="8">
    <location>
        <begin position="164"/>
        <end position="173"/>
    </location>
</feature>
<protein>
    <submittedName>
        <fullName evidence="10">Histone H3.3 type c</fullName>
    </submittedName>
</protein>
<reference evidence="10 11" key="1">
    <citation type="journal article" date="2019" name="Sci. Rep.">
        <title>Orb-weaving spider Araneus ventricosus genome elucidates the spidroin gene catalogue.</title>
        <authorList>
            <person name="Kono N."/>
            <person name="Nakamura H."/>
            <person name="Ohtoshi R."/>
            <person name="Moran D.A.P."/>
            <person name="Shinohara A."/>
            <person name="Yoshida Y."/>
            <person name="Fujiwara M."/>
            <person name="Mori M."/>
            <person name="Tomita M."/>
            <person name="Arakawa K."/>
        </authorList>
    </citation>
    <scope>NUCLEOTIDE SEQUENCE [LARGE SCALE GENOMIC DNA]</scope>
</reference>
<dbReference type="AlphaFoldDB" id="A0A4Y2FKV7"/>
<dbReference type="GO" id="GO:0046982">
    <property type="term" value="F:protein heterodimerization activity"/>
    <property type="evidence" value="ECO:0007669"/>
    <property type="project" value="InterPro"/>
</dbReference>
<name>A0A4Y2FKV7_ARAVE</name>
<evidence type="ECO:0000256" key="4">
    <source>
        <dbReference type="ARBA" id="ARBA00022454"/>
    </source>
</evidence>
<evidence type="ECO:0000256" key="3">
    <source>
        <dbReference type="ARBA" id="ARBA00010343"/>
    </source>
</evidence>
<evidence type="ECO:0000256" key="5">
    <source>
        <dbReference type="ARBA" id="ARBA00023125"/>
    </source>
</evidence>
<dbReference type="GO" id="GO:0005634">
    <property type="term" value="C:nucleus"/>
    <property type="evidence" value="ECO:0007669"/>
    <property type="project" value="UniProtKB-SubCell"/>
</dbReference>
<dbReference type="PANTHER" id="PTHR45810">
    <property type="entry name" value="HISTONE H3.2"/>
    <property type="match status" value="1"/>
</dbReference>
<keyword evidence="6" id="KW-0539">Nucleus</keyword>
<feature type="compositionally biased region" description="Basic residues" evidence="8">
    <location>
        <begin position="148"/>
        <end position="160"/>
    </location>
</feature>
<dbReference type="CDD" id="cd22911">
    <property type="entry name" value="HFD_H3"/>
    <property type="match status" value="1"/>
</dbReference>
<evidence type="ECO:0000259" key="9">
    <source>
        <dbReference type="Pfam" id="PF00125"/>
    </source>
</evidence>
<proteinExistence type="inferred from homology"/>
<keyword evidence="11" id="KW-1185">Reference proteome</keyword>
<feature type="compositionally biased region" description="Low complexity" evidence="8">
    <location>
        <begin position="1"/>
        <end position="14"/>
    </location>
</feature>
<dbReference type="FunFam" id="1.10.20.10:FF:000085">
    <property type="entry name" value="Histone H3.2"/>
    <property type="match status" value="1"/>
</dbReference>
<feature type="compositionally biased region" description="Low complexity" evidence="8">
    <location>
        <begin position="45"/>
        <end position="70"/>
    </location>
</feature>
<dbReference type="GO" id="GO:0003677">
    <property type="term" value="F:DNA binding"/>
    <property type="evidence" value="ECO:0007669"/>
    <property type="project" value="UniProtKB-KW"/>
</dbReference>
<sequence>MSNSSSASTESGASSDEEAPERLVQTSPEKSGGTAAKRTSAATNPTRTSPRKSSATAARRTSAATNPTRTSPRKSGGTAAKRGPGTTNPTRTSTRKSGGTAAKRKPTATNPAPSRARSPSDETSTDDEIQRTSTPARPDVPPFAIKTSVKKTVKPSKGKRPASEEDSEGDEEPSGAAKRPRISADRSGPSQPSTSRQADIEDERQSRASRGDVSGSQRPRPIPGASARRKRPPGTVALREIRRYQKSADFLIRKLPFSRVAREIMNEIAFEARMWQRKALEALQEAAEYYIVCLFEDAQLCALHAGRITVMVRDIQLARRIYTRNCGF</sequence>
<feature type="compositionally biased region" description="Polar residues" evidence="8">
    <location>
        <begin position="85"/>
        <end position="97"/>
    </location>
</feature>
<dbReference type="Gene3D" id="1.10.20.10">
    <property type="entry name" value="Histone, subunit A"/>
    <property type="match status" value="1"/>
</dbReference>
<accession>A0A4Y2FKV7</accession>
<keyword evidence="4" id="KW-0158">Chromosome</keyword>
<dbReference type="OrthoDB" id="10533347at2759"/>
<comment type="caution">
    <text evidence="10">The sequence shown here is derived from an EMBL/GenBank/DDBJ whole genome shotgun (WGS) entry which is preliminary data.</text>
</comment>
<dbReference type="EMBL" id="BGPR01000973">
    <property type="protein sequence ID" value="GBM41783.1"/>
    <property type="molecule type" value="Genomic_DNA"/>
</dbReference>
<dbReference type="Proteomes" id="UP000499080">
    <property type="component" value="Unassembled WGS sequence"/>
</dbReference>
<organism evidence="10 11">
    <name type="scientific">Araneus ventricosus</name>
    <name type="common">Orbweaver spider</name>
    <name type="synonym">Epeira ventricosa</name>
    <dbReference type="NCBI Taxonomy" id="182803"/>
    <lineage>
        <taxon>Eukaryota</taxon>
        <taxon>Metazoa</taxon>
        <taxon>Ecdysozoa</taxon>
        <taxon>Arthropoda</taxon>
        <taxon>Chelicerata</taxon>
        <taxon>Arachnida</taxon>
        <taxon>Araneae</taxon>
        <taxon>Araneomorphae</taxon>
        <taxon>Entelegynae</taxon>
        <taxon>Araneoidea</taxon>
        <taxon>Araneidae</taxon>
        <taxon>Araneus</taxon>
    </lineage>
</organism>
<keyword evidence="5" id="KW-0238">DNA-binding</keyword>
<dbReference type="SMART" id="SM00428">
    <property type="entry name" value="H3"/>
    <property type="match status" value="1"/>
</dbReference>
<comment type="subcellular location">
    <subcellularLocation>
        <location evidence="2">Chromosome</location>
    </subcellularLocation>
    <subcellularLocation>
        <location evidence="1">Nucleus</location>
    </subcellularLocation>
</comment>
<evidence type="ECO:0000313" key="11">
    <source>
        <dbReference type="Proteomes" id="UP000499080"/>
    </source>
</evidence>
<evidence type="ECO:0000256" key="6">
    <source>
        <dbReference type="ARBA" id="ARBA00023242"/>
    </source>
</evidence>
<gene>
    <name evidence="10" type="primary">H3c</name>
    <name evidence="10" type="ORF">AVEN_92003_1</name>
</gene>
<evidence type="ECO:0000256" key="1">
    <source>
        <dbReference type="ARBA" id="ARBA00004123"/>
    </source>
</evidence>
<dbReference type="Pfam" id="PF00125">
    <property type="entry name" value="Histone"/>
    <property type="match status" value="1"/>
</dbReference>
<evidence type="ECO:0000313" key="10">
    <source>
        <dbReference type="EMBL" id="GBM41783.1"/>
    </source>
</evidence>